<dbReference type="PROSITE" id="PS51257">
    <property type="entry name" value="PROKAR_LIPOPROTEIN"/>
    <property type="match status" value="1"/>
</dbReference>
<evidence type="ECO:0008006" key="3">
    <source>
        <dbReference type="Google" id="ProtNLM"/>
    </source>
</evidence>
<accession>A0ABU5CQV2</accession>
<dbReference type="EMBL" id="JAWDIQ010000001">
    <property type="protein sequence ID" value="MDY0407845.1"/>
    <property type="molecule type" value="Genomic_DNA"/>
</dbReference>
<name>A0ABU5CQV2_9BACI</name>
<reference evidence="1 2" key="1">
    <citation type="submission" date="2023-10" db="EMBL/GenBank/DDBJ databases">
        <title>Virgibacillus soli CC-YMP-6 genome.</title>
        <authorList>
            <person name="Miliotis G."/>
            <person name="Sengupta P."/>
            <person name="Hameed A."/>
            <person name="Chuvochina M."/>
            <person name="Mcdonagh F."/>
            <person name="Simpson A.C."/>
            <person name="Singh N.K."/>
            <person name="Rekha P.D."/>
            <person name="Raman K."/>
            <person name="Hugenholtz P."/>
            <person name="Venkateswaran K."/>
        </authorList>
    </citation>
    <scope>NUCLEOTIDE SEQUENCE [LARGE SCALE GENOMIC DNA]</scope>
    <source>
        <strain evidence="1 2">CC-YMP-6</strain>
    </source>
</reference>
<sequence>MKKLMVFISLILMLVGCNQDDMQDRTGLEKSVQSIMMDEDISEIHIKSLTDFDWEKAYLITPYSDQKSIEKQIGVSFKDKSNMNMRDDIYLIVFIQDDKVIQYAELKRQGADFSVGEKEYLTPIDDVIKIDRYKE</sequence>
<gene>
    <name evidence="1" type="ORF">RWD45_03500</name>
</gene>
<comment type="caution">
    <text evidence="1">The sequence shown here is derived from an EMBL/GenBank/DDBJ whole genome shotgun (WGS) entry which is preliminary data.</text>
</comment>
<evidence type="ECO:0000313" key="2">
    <source>
        <dbReference type="Proteomes" id="UP001275315"/>
    </source>
</evidence>
<dbReference type="Proteomes" id="UP001275315">
    <property type="component" value="Unassembled WGS sequence"/>
</dbReference>
<keyword evidence="2" id="KW-1185">Reference proteome</keyword>
<protein>
    <recommendedName>
        <fullName evidence="3">Lipoprotein</fullName>
    </recommendedName>
</protein>
<evidence type="ECO:0000313" key="1">
    <source>
        <dbReference type="EMBL" id="MDY0407845.1"/>
    </source>
</evidence>
<dbReference type="RefSeq" id="WP_320378626.1">
    <property type="nucleotide sequence ID" value="NZ_JAWDIQ010000001.1"/>
</dbReference>
<proteinExistence type="predicted"/>
<organism evidence="1 2">
    <name type="scientific">Paracerasibacillus soli</name>
    <dbReference type="NCBI Taxonomy" id="480284"/>
    <lineage>
        <taxon>Bacteria</taxon>
        <taxon>Bacillati</taxon>
        <taxon>Bacillota</taxon>
        <taxon>Bacilli</taxon>
        <taxon>Bacillales</taxon>
        <taxon>Bacillaceae</taxon>
        <taxon>Paracerasibacillus</taxon>
    </lineage>
</organism>